<proteinExistence type="predicted"/>
<accession>A0A2H0RG15</accession>
<name>A0A2H0RG15_9BACT</name>
<evidence type="ECO:0000313" key="3">
    <source>
        <dbReference type="Proteomes" id="UP000230906"/>
    </source>
</evidence>
<protein>
    <recommendedName>
        <fullName evidence="1">DUF11 domain-containing protein</fullName>
    </recommendedName>
</protein>
<evidence type="ECO:0000259" key="1">
    <source>
        <dbReference type="Pfam" id="PF01345"/>
    </source>
</evidence>
<dbReference type="AlphaFoldDB" id="A0A2H0RG15"/>
<dbReference type="Proteomes" id="UP000230906">
    <property type="component" value="Unassembled WGS sequence"/>
</dbReference>
<dbReference type="PANTHER" id="PTHR12861">
    <property type="entry name" value="TRANSLOCON-ASSOCIATED PROTEIN, BETA SUBUNIT PRECURSOR TRAP-BETA SIGNAL SEQUENCE RECEPTOR BETA SUBUNIT"/>
    <property type="match status" value="1"/>
</dbReference>
<feature type="domain" description="DUF11" evidence="1">
    <location>
        <begin position="369"/>
        <end position="470"/>
    </location>
</feature>
<dbReference type="Pfam" id="PF01345">
    <property type="entry name" value="DUF11"/>
    <property type="match status" value="2"/>
</dbReference>
<dbReference type="InterPro" id="IPR047589">
    <property type="entry name" value="DUF11_rpt"/>
</dbReference>
<gene>
    <name evidence="2" type="ORF">COV09_01075</name>
</gene>
<reference evidence="2 3" key="1">
    <citation type="submission" date="2017-09" db="EMBL/GenBank/DDBJ databases">
        <title>Depth-based differentiation of microbial function through sediment-hosted aquifers and enrichment of novel symbionts in the deep terrestrial subsurface.</title>
        <authorList>
            <person name="Probst A.J."/>
            <person name="Ladd B."/>
            <person name="Jarett J.K."/>
            <person name="Geller-Mcgrath D.E."/>
            <person name="Sieber C.M."/>
            <person name="Emerson J.B."/>
            <person name="Anantharaman K."/>
            <person name="Thomas B.C."/>
            <person name="Malmstrom R."/>
            <person name="Stieglmeier M."/>
            <person name="Klingl A."/>
            <person name="Woyke T."/>
            <person name="Ryan C.M."/>
            <person name="Banfield J.F."/>
        </authorList>
    </citation>
    <scope>NUCLEOTIDE SEQUENCE [LARGE SCALE GENOMIC DNA]</scope>
    <source>
        <strain evidence="2">CG10_big_fil_rev_8_21_14_0_10_50_13</strain>
    </source>
</reference>
<evidence type="ECO:0000313" key="2">
    <source>
        <dbReference type="EMBL" id="PIR45501.1"/>
    </source>
</evidence>
<feature type="non-terminal residue" evidence="2">
    <location>
        <position position="1"/>
    </location>
</feature>
<feature type="domain" description="DUF11" evidence="1">
    <location>
        <begin position="498"/>
        <end position="584"/>
    </location>
</feature>
<dbReference type="Gene3D" id="2.60.40.10">
    <property type="entry name" value="Immunoglobulins"/>
    <property type="match status" value="1"/>
</dbReference>
<dbReference type="EMBL" id="PCYJ01000017">
    <property type="protein sequence ID" value="PIR45501.1"/>
    <property type="molecule type" value="Genomic_DNA"/>
</dbReference>
<comment type="caution">
    <text evidence="2">The sequence shown here is derived from an EMBL/GenBank/DDBJ whole genome shotgun (WGS) entry which is preliminary data.</text>
</comment>
<dbReference type="InterPro" id="IPR001434">
    <property type="entry name" value="OmcB-like_DUF11"/>
</dbReference>
<organism evidence="2 3">
    <name type="scientific">Candidatus Vogelbacteria bacterium CG10_big_fil_rev_8_21_14_0_10_50_13</name>
    <dbReference type="NCBI Taxonomy" id="1975044"/>
    <lineage>
        <taxon>Bacteria</taxon>
        <taxon>Candidatus Vogeliibacteriota</taxon>
    </lineage>
</organism>
<sequence>TTTAETGDNQATSTNETIIDTGQAIAVSNVLNVVNTNIINSNGFILFLSNLLGGGGDLDLREWLKQWSPADVLADECAGGCGDEGETAVTDTNQAEIHNEVVVHSSTGNNSAAGDTAAIQTGDAYAAANVINVANTNIVDSNYLLLTFNNFGDWQGDLVFPAWETFLELFGTEVSFSGGEVNNQNAATINNELELSAETGGNTASAAATSSIQTGDAVAVANVVNEVNQNLVGGGSLAVVLRLPGGWSGGIFGAPAELKWQSSGDGIRLIFDGAENGNSAGAEINNDNQAQIDNQVQVYALTGDNQVTGDEAAIIQTGAAYAAANVVNVANTNVLGRNWLLAIINILGHWQGNISFGRPDLWVGHYAQIENNTAQPGERVTFRYTVINNGDAPATEVELTGRFDPRFFDPFEAETTFTWPVPDLDPGESFDFTYQMTLKHEIATSVPEAGSEAEITSLESDNNDADNLDSLLIALNHPVATNHLRRIPKERYAKPPEIIVTKTASMVAAALGQTITYTITVLNKGGNDVTEAKLADAIVNENEEIVSQKFWDLGTVLEDEEITVTYDVIFNASSPPGFYRNGAQLIAGDYASGIASTTVLVYAPAPVAPVAPTTPSAVEATSTVTNAEPAPPVTALPPPGPPSQLAAVGVIGLDDLLILSLISLSVFFVKFLLETDLKIFGPWPIKGYLAKLATIKSLFF</sequence>
<dbReference type="PANTHER" id="PTHR12861:SF3">
    <property type="entry name" value="TRANSLOCON-ASSOCIATED PROTEIN SUBUNIT BETA"/>
    <property type="match status" value="1"/>
</dbReference>
<dbReference type="InterPro" id="IPR013783">
    <property type="entry name" value="Ig-like_fold"/>
</dbReference>
<dbReference type="NCBIfam" id="TIGR01451">
    <property type="entry name" value="B_ant_repeat"/>
    <property type="match status" value="2"/>
</dbReference>